<dbReference type="CDD" id="cd17321">
    <property type="entry name" value="MFS_MMR_MDR_like"/>
    <property type="match status" value="1"/>
</dbReference>
<feature type="transmembrane region" description="Helical" evidence="5">
    <location>
        <begin position="221"/>
        <end position="240"/>
    </location>
</feature>
<dbReference type="Gene3D" id="1.20.1720.10">
    <property type="entry name" value="Multidrug resistance protein D"/>
    <property type="match status" value="1"/>
</dbReference>
<dbReference type="Pfam" id="PF07690">
    <property type="entry name" value="MFS_1"/>
    <property type="match status" value="1"/>
</dbReference>
<dbReference type="InterPro" id="IPR020846">
    <property type="entry name" value="MFS_dom"/>
</dbReference>
<feature type="transmembrane region" description="Helical" evidence="5">
    <location>
        <begin position="388"/>
        <end position="413"/>
    </location>
</feature>
<evidence type="ECO:0000259" key="6">
    <source>
        <dbReference type="PROSITE" id="PS50850"/>
    </source>
</evidence>
<dbReference type="Proteomes" id="UP000217103">
    <property type="component" value="Unassembled WGS sequence"/>
</dbReference>
<feature type="transmembrane region" description="Helical" evidence="5">
    <location>
        <begin position="325"/>
        <end position="348"/>
    </location>
</feature>
<keyword evidence="8" id="KW-1185">Reference proteome</keyword>
<dbReference type="STRING" id="35622.SAMN04489764_1941"/>
<keyword evidence="4 5" id="KW-0472">Membrane</keyword>
<dbReference type="PANTHER" id="PTHR42718:SF39">
    <property type="entry name" value="ACTINORHODIN TRANSPORTER-RELATED"/>
    <property type="match status" value="1"/>
</dbReference>
<sequence>MDAALDASTTENPRARAADAERLSGRRLWTLLVVMTGTFLAIMDSFIVNVAVPSIRAELQATFAQVEMAVGGYILVYGLLLVTGGRLGDMFGARRLFLIGIGIFVLASLAAGLAPDPVTLIAFRVVQAVGAALFYPQVLAVLQTAFTGQARAKAFAVFGVTIGLASIAGQVLGGLLIHLDVFGLGWRNVFLVNVPFGLLAFAGAVRLLPVGRTASDGAAGGRLDLTGVGLLSGALLLLSVPLVEGQHVGWPAWTWISMAASLPALWVFVAWERRLAARGGSPLVDPALFRLRAFSAGNALALAFFAGNAGLFFILTLQLQNGMGYSPLAAGLTFAPLAVAFSAASLLGPRLQARLGHHTLTLGYAINAVGTLALLGTAWAVGTAMTGWILLPALAVIGFGEGLGVSPLFGTVLGGVPAKDAGAAGGVLETATQVGMSLGVTALGLVFFAALGGAASPAAYGGAFTTALVGNLVLALVALLLLPLLLRGDRSGRSR</sequence>
<dbReference type="PRINTS" id="PR01036">
    <property type="entry name" value="TCRTETB"/>
</dbReference>
<feature type="transmembrane region" description="Helical" evidence="5">
    <location>
        <begin position="299"/>
        <end position="319"/>
    </location>
</feature>
<keyword evidence="3 5" id="KW-1133">Transmembrane helix</keyword>
<proteinExistence type="predicted"/>
<reference evidence="7 8" key="1">
    <citation type="submission" date="2016-10" db="EMBL/GenBank/DDBJ databases">
        <authorList>
            <person name="de Groot N.N."/>
        </authorList>
    </citation>
    <scope>NUCLEOTIDE SEQUENCE [LARGE SCALE GENOMIC DNA]</scope>
    <source>
        <strain evidence="7 8">DSM 43794</strain>
    </source>
</reference>
<evidence type="ECO:0000256" key="2">
    <source>
        <dbReference type="ARBA" id="ARBA00022692"/>
    </source>
</evidence>
<evidence type="ECO:0000256" key="3">
    <source>
        <dbReference type="ARBA" id="ARBA00022989"/>
    </source>
</evidence>
<name>A0A1H1DCK9_9ACTN</name>
<dbReference type="PROSITE" id="PS50850">
    <property type="entry name" value="MFS"/>
    <property type="match status" value="1"/>
</dbReference>
<protein>
    <submittedName>
        <fullName evidence="7">Drug resistance transporter, EmrB/QacA subfamily</fullName>
    </submittedName>
</protein>
<feature type="transmembrane region" description="Helical" evidence="5">
    <location>
        <begin position="154"/>
        <end position="177"/>
    </location>
</feature>
<evidence type="ECO:0000256" key="4">
    <source>
        <dbReference type="ARBA" id="ARBA00023136"/>
    </source>
</evidence>
<feature type="transmembrane region" description="Helical" evidence="5">
    <location>
        <begin position="96"/>
        <end position="115"/>
    </location>
</feature>
<dbReference type="InterPro" id="IPR036259">
    <property type="entry name" value="MFS_trans_sf"/>
</dbReference>
<feature type="transmembrane region" description="Helical" evidence="5">
    <location>
        <begin position="121"/>
        <end position="142"/>
    </location>
</feature>
<feature type="transmembrane region" description="Helical" evidence="5">
    <location>
        <begin position="434"/>
        <end position="455"/>
    </location>
</feature>
<dbReference type="GO" id="GO:0005886">
    <property type="term" value="C:plasma membrane"/>
    <property type="evidence" value="ECO:0007669"/>
    <property type="project" value="UniProtKB-SubCell"/>
</dbReference>
<dbReference type="SUPFAM" id="SSF103473">
    <property type="entry name" value="MFS general substrate transporter"/>
    <property type="match status" value="1"/>
</dbReference>
<accession>A0A1H1DCK9</accession>
<feature type="transmembrane region" description="Helical" evidence="5">
    <location>
        <begin position="63"/>
        <end position="84"/>
    </location>
</feature>
<dbReference type="PANTHER" id="PTHR42718">
    <property type="entry name" value="MAJOR FACILITATOR SUPERFAMILY MULTIDRUG TRANSPORTER MFSC"/>
    <property type="match status" value="1"/>
</dbReference>
<dbReference type="GO" id="GO:0022857">
    <property type="term" value="F:transmembrane transporter activity"/>
    <property type="evidence" value="ECO:0007669"/>
    <property type="project" value="InterPro"/>
</dbReference>
<keyword evidence="2 5" id="KW-0812">Transmembrane</keyword>
<evidence type="ECO:0000313" key="7">
    <source>
        <dbReference type="EMBL" id="SDQ74223.1"/>
    </source>
</evidence>
<dbReference type="InterPro" id="IPR011701">
    <property type="entry name" value="MFS"/>
</dbReference>
<comment type="subcellular location">
    <subcellularLocation>
        <location evidence="1">Cell membrane</location>
        <topology evidence="1">Multi-pass membrane protein</topology>
    </subcellularLocation>
</comment>
<dbReference type="OrthoDB" id="783189at2"/>
<gene>
    <name evidence="7" type="ORF">SAMN04489764_1941</name>
</gene>
<feature type="transmembrane region" description="Helical" evidence="5">
    <location>
        <begin position="28"/>
        <end position="51"/>
    </location>
</feature>
<feature type="domain" description="Major facilitator superfamily (MFS) profile" evidence="6">
    <location>
        <begin position="30"/>
        <end position="490"/>
    </location>
</feature>
<feature type="transmembrane region" description="Helical" evidence="5">
    <location>
        <begin position="252"/>
        <end position="271"/>
    </location>
</feature>
<evidence type="ECO:0000256" key="5">
    <source>
        <dbReference type="SAM" id="Phobius"/>
    </source>
</evidence>
<feature type="transmembrane region" description="Helical" evidence="5">
    <location>
        <begin position="360"/>
        <end position="382"/>
    </location>
</feature>
<dbReference type="AlphaFoldDB" id="A0A1H1DCK9"/>
<evidence type="ECO:0000313" key="8">
    <source>
        <dbReference type="Proteomes" id="UP000217103"/>
    </source>
</evidence>
<organism evidence="7 8">
    <name type="scientific">Thermostaphylospora chromogena</name>
    <dbReference type="NCBI Taxonomy" id="35622"/>
    <lineage>
        <taxon>Bacteria</taxon>
        <taxon>Bacillati</taxon>
        <taxon>Actinomycetota</taxon>
        <taxon>Actinomycetes</taxon>
        <taxon>Streptosporangiales</taxon>
        <taxon>Thermomonosporaceae</taxon>
        <taxon>Thermostaphylospora</taxon>
    </lineage>
</organism>
<dbReference type="Gene3D" id="1.20.1250.20">
    <property type="entry name" value="MFS general substrate transporter like domains"/>
    <property type="match status" value="1"/>
</dbReference>
<feature type="transmembrane region" description="Helical" evidence="5">
    <location>
        <begin position="189"/>
        <end position="209"/>
    </location>
</feature>
<dbReference type="EMBL" id="FNKK01000002">
    <property type="protein sequence ID" value="SDQ74223.1"/>
    <property type="molecule type" value="Genomic_DNA"/>
</dbReference>
<feature type="transmembrane region" description="Helical" evidence="5">
    <location>
        <begin position="461"/>
        <end position="486"/>
    </location>
</feature>
<evidence type="ECO:0000256" key="1">
    <source>
        <dbReference type="ARBA" id="ARBA00004651"/>
    </source>
</evidence>